<keyword evidence="8 10" id="KW-0975">Bacterial flagellum</keyword>
<feature type="transmembrane region" description="Helical" evidence="10">
    <location>
        <begin position="37"/>
        <end position="55"/>
    </location>
</feature>
<dbReference type="GO" id="GO:0006605">
    <property type="term" value="P:protein targeting"/>
    <property type="evidence" value="ECO:0007669"/>
    <property type="project" value="UniProtKB-UniRule"/>
</dbReference>
<dbReference type="NCBIfam" id="TIGR01400">
    <property type="entry name" value="fliR"/>
    <property type="match status" value="1"/>
</dbReference>
<gene>
    <name evidence="11" type="ORF">SAMN06264868_10523</name>
</gene>
<evidence type="ECO:0000256" key="3">
    <source>
        <dbReference type="ARBA" id="ARBA00021717"/>
    </source>
</evidence>
<dbReference type="PANTHER" id="PTHR30065:SF1">
    <property type="entry name" value="SURFACE PRESENTATION OF ANTIGENS PROTEIN SPAR"/>
    <property type="match status" value="1"/>
</dbReference>
<evidence type="ECO:0000256" key="1">
    <source>
        <dbReference type="ARBA" id="ARBA00002578"/>
    </source>
</evidence>
<evidence type="ECO:0000256" key="2">
    <source>
        <dbReference type="ARBA" id="ARBA00009772"/>
    </source>
</evidence>
<comment type="similarity">
    <text evidence="2 10">Belongs to the FliR/MopE/SpaR family.</text>
</comment>
<feature type="transmembrane region" description="Helical" evidence="10">
    <location>
        <begin position="211"/>
        <end position="237"/>
    </location>
</feature>
<dbReference type="GO" id="GO:0044780">
    <property type="term" value="P:bacterial-type flagellum assembly"/>
    <property type="evidence" value="ECO:0007669"/>
    <property type="project" value="UniProtKB-UniRule"/>
</dbReference>
<dbReference type="Proteomes" id="UP001157947">
    <property type="component" value="Unassembled WGS sequence"/>
</dbReference>
<dbReference type="AlphaFoldDB" id="A0AA45WKG8"/>
<keyword evidence="11" id="KW-0969">Cilium</keyword>
<keyword evidence="11" id="KW-0282">Flagellum</keyword>
<protein>
    <recommendedName>
        <fullName evidence="3 9">Flagellar biosynthetic protein FliR</fullName>
    </recommendedName>
</protein>
<dbReference type="Pfam" id="PF01311">
    <property type="entry name" value="Bac_export_1"/>
    <property type="match status" value="1"/>
</dbReference>
<keyword evidence="11" id="KW-0966">Cell projection</keyword>
<dbReference type="GO" id="GO:0005886">
    <property type="term" value="C:plasma membrane"/>
    <property type="evidence" value="ECO:0007669"/>
    <property type="project" value="UniProtKB-SubCell"/>
</dbReference>
<evidence type="ECO:0000256" key="7">
    <source>
        <dbReference type="ARBA" id="ARBA00023136"/>
    </source>
</evidence>
<dbReference type="EMBL" id="FXTX01000005">
    <property type="protein sequence ID" value="SMP07319.1"/>
    <property type="molecule type" value="Genomic_DNA"/>
</dbReference>
<comment type="subcellular location">
    <subcellularLocation>
        <location evidence="10">Cell membrane</location>
        <topology evidence="10">Multi-pass membrane protein</topology>
    </subcellularLocation>
    <subcellularLocation>
        <location evidence="10">Bacterial flagellum basal body</location>
    </subcellularLocation>
</comment>
<comment type="caution">
    <text evidence="11">The sequence shown here is derived from an EMBL/GenBank/DDBJ whole genome shotgun (WGS) entry which is preliminary data.</text>
</comment>
<dbReference type="RefSeq" id="WP_265134028.1">
    <property type="nucleotide sequence ID" value="NZ_FXTX01000005.1"/>
</dbReference>
<reference evidence="11" key="1">
    <citation type="submission" date="2017-05" db="EMBL/GenBank/DDBJ databases">
        <authorList>
            <person name="Varghese N."/>
            <person name="Submissions S."/>
        </authorList>
    </citation>
    <scope>NUCLEOTIDE SEQUENCE</scope>
    <source>
        <strain evidence="11">DSM 18763</strain>
    </source>
</reference>
<evidence type="ECO:0000256" key="9">
    <source>
        <dbReference type="NCBIfam" id="TIGR01400"/>
    </source>
</evidence>
<evidence type="ECO:0000256" key="10">
    <source>
        <dbReference type="RuleBase" id="RU362071"/>
    </source>
</evidence>
<keyword evidence="4 10" id="KW-1003">Cell membrane</keyword>
<keyword evidence="12" id="KW-1185">Reference proteome</keyword>
<evidence type="ECO:0000256" key="8">
    <source>
        <dbReference type="ARBA" id="ARBA00023143"/>
    </source>
</evidence>
<accession>A0AA45WKG8</accession>
<dbReference type="InterPro" id="IPR002010">
    <property type="entry name" value="T3SS_IM_R"/>
</dbReference>
<feature type="transmembrane region" description="Helical" evidence="10">
    <location>
        <begin position="92"/>
        <end position="114"/>
    </location>
</feature>
<dbReference type="PRINTS" id="PR00953">
    <property type="entry name" value="TYPE3IMRPROT"/>
</dbReference>
<feature type="transmembrane region" description="Helical" evidence="10">
    <location>
        <begin position="67"/>
        <end position="86"/>
    </location>
</feature>
<organism evidence="11 12">
    <name type="scientific">Venenivibrio stagnispumantis</name>
    <dbReference type="NCBI Taxonomy" id="407998"/>
    <lineage>
        <taxon>Bacteria</taxon>
        <taxon>Pseudomonadati</taxon>
        <taxon>Aquificota</taxon>
        <taxon>Aquificia</taxon>
        <taxon>Aquificales</taxon>
        <taxon>Hydrogenothermaceae</taxon>
        <taxon>Venenivibrio</taxon>
    </lineage>
</organism>
<dbReference type="InterPro" id="IPR006303">
    <property type="entry name" value="FliR"/>
</dbReference>
<dbReference type="GO" id="GO:0009425">
    <property type="term" value="C:bacterial-type flagellum basal body"/>
    <property type="evidence" value="ECO:0007669"/>
    <property type="project" value="UniProtKB-SubCell"/>
</dbReference>
<evidence type="ECO:0000256" key="4">
    <source>
        <dbReference type="ARBA" id="ARBA00022475"/>
    </source>
</evidence>
<proteinExistence type="inferred from homology"/>
<evidence type="ECO:0000313" key="12">
    <source>
        <dbReference type="Proteomes" id="UP001157947"/>
    </source>
</evidence>
<feature type="transmembrane region" description="Helical" evidence="10">
    <location>
        <begin position="12"/>
        <end position="31"/>
    </location>
</feature>
<feature type="transmembrane region" description="Helical" evidence="10">
    <location>
        <begin position="177"/>
        <end position="199"/>
    </location>
</feature>
<name>A0AA45WKG8_9AQUI</name>
<evidence type="ECO:0000313" key="11">
    <source>
        <dbReference type="EMBL" id="SMP07319.1"/>
    </source>
</evidence>
<comment type="function">
    <text evidence="1 10">Role in flagellar biosynthesis.</text>
</comment>
<sequence>MNPLITPEQAIAVALIFTRIIAFFLSFPFLNSTLIPLNIRILLIVALSFYTMSIFNIQISIKEIDMLVLFLLVIKELFIGFSLGIITNIFIAAFSFASEIISYLMGFTVVNMFDPSFGQISVLDRLFILLFYLLFFITGSYAVFIGGLMRSFEIMPITEFKINEGIFEFIIQQSSNIFILAFQIAFPFVIILMIINIVLAMINRLIPQINVFIVGLPLQIFVGFLALMFGSWFLVYISVHLLERLTDIYLNIIKIMGR</sequence>
<keyword evidence="7 10" id="KW-0472">Membrane</keyword>
<dbReference type="PANTHER" id="PTHR30065">
    <property type="entry name" value="FLAGELLAR BIOSYNTHETIC PROTEIN FLIR"/>
    <property type="match status" value="1"/>
</dbReference>
<feature type="transmembrane region" description="Helical" evidence="10">
    <location>
        <begin position="126"/>
        <end position="149"/>
    </location>
</feature>
<keyword evidence="5 10" id="KW-0812">Transmembrane</keyword>
<evidence type="ECO:0000256" key="5">
    <source>
        <dbReference type="ARBA" id="ARBA00022692"/>
    </source>
</evidence>
<evidence type="ECO:0000256" key="6">
    <source>
        <dbReference type="ARBA" id="ARBA00022989"/>
    </source>
</evidence>
<keyword evidence="6 10" id="KW-1133">Transmembrane helix</keyword>